<evidence type="ECO:0000256" key="7">
    <source>
        <dbReference type="ARBA" id="ARBA00022989"/>
    </source>
</evidence>
<evidence type="ECO:0000256" key="3">
    <source>
        <dbReference type="ARBA" id="ARBA00022448"/>
    </source>
</evidence>
<accession>A0A3B1BYZ3</accession>
<feature type="transmembrane region" description="Helical" evidence="9">
    <location>
        <begin position="245"/>
        <end position="264"/>
    </location>
</feature>
<dbReference type="InterPro" id="IPR043429">
    <property type="entry name" value="ArtM/GltK/GlnP/TcyL/YhdX-like"/>
</dbReference>
<dbReference type="NCBIfam" id="TIGR01726">
    <property type="entry name" value="HEQRo_perm_3TM"/>
    <property type="match status" value="1"/>
</dbReference>
<dbReference type="CDD" id="cd06261">
    <property type="entry name" value="TM_PBP2"/>
    <property type="match status" value="2"/>
</dbReference>
<dbReference type="GO" id="GO:0006865">
    <property type="term" value="P:amino acid transport"/>
    <property type="evidence" value="ECO:0007669"/>
    <property type="project" value="UniProtKB-KW"/>
</dbReference>
<protein>
    <submittedName>
        <fullName evidence="11">Glutamate Aspartate transport system permease protein GltJ (TC 3.A.1.3.4)</fullName>
    </submittedName>
</protein>
<sequence>MQVRQKHQQRGIDVTDGTDRKAAVRVRPKEEFNFFQDQRVRSAFYQILTAGLVGWLAWYLITNTAYNLEIRGMNTGFSFINSSAGFDTDFKLIEYKPGVGTYGDIFMIGALNTLLISFLSIIVSTVLGFVIGVLRLSSNWLVSKVALAYVEIFRNVPLLIQVVFWYIGVFNLLPVVKKSLDLSFGAERIILNNRGLYFATPIPGGLFWMTLVALAIAVIGAIIYRRRARKRQDASGVQTNTLLPSLAAIIFLPLIVFFATGMPLEWDIPTLQGFNFAGGASVPPAFLALLVALSIYHAAHIAESVRAGILSVNRGQSDAAMAIGLKPGKVMGLVIIPQAMPAIVPPLISNWMNTVKNSSLAIAIGYSDIVSLFMQTALNQAGYAVEMVGMTMAFYMFISLTISFFLNIYNKRVQLVER</sequence>
<dbReference type="EMBL" id="UOFY01000074">
    <property type="protein sequence ID" value="VAX11615.1"/>
    <property type="molecule type" value="Genomic_DNA"/>
</dbReference>
<evidence type="ECO:0000313" key="11">
    <source>
        <dbReference type="EMBL" id="VAX11615.1"/>
    </source>
</evidence>
<dbReference type="AlphaFoldDB" id="A0A3B1BYZ3"/>
<dbReference type="InterPro" id="IPR000515">
    <property type="entry name" value="MetI-like"/>
</dbReference>
<reference evidence="11" key="1">
    <citation type="submission" date="2018-06" db="EMBL/GenBank/DDBJ databases">
        <authorList>
            <person name="Zhirakovskaya E."/>
        </authorList>
    </citation>
    <scope>NUCLEOTIDE SEQUENCE</scope>
</reference>
<name>A0A3B1BYZ3_9ZZZZ</name>
<dbReference type="Gene3D" id="1.10.3720.10">
    <property type="entry name" value="MetI-like"/>
    <property type="match status" value="2"/>
</dbReference>
<comment type="similarity">
    <text evidence="2">Belongs to the binding-protein-dependent transport system permease family. HisMQ subfamily.</text>
</comment>
<evidence type="ECO:0000256" key="6">
    <source>
        <dbReference type="ARBA" id="ARBA00022970"/>
    </source>
</evidence>
<keyword evidence="5 9" id="KW-0812">Transmembrane</keyword>
<feature type="transmembrane region" description="Helical" evidence="9">
    <location>
        <begin position="43"/>
        <end position="61"/>
    </location>
</feature>
<evidence type="ECO:0000256" key="9">
    <source>
        <dbReference type="SAM" id="Phobius"/>
    </source>
</evidence>
<dbReference type="GO" id="GO:0043190">
    <property type="term" value="C:ATP-binding cassette (ABC) transporter complex"/>
    <property type="evidence" value="ECO:0007669"/>
    <property type="project" value="InterPro"/>
</dbReference>
<gene>
    <name evidence="11" type="ORF">MNBD_GAMMA25-329</name>
</gene>
<evidence type="ECO:0000259" key="10">
    <source>
        <dbReference type="PROSITE" id="PS50928"/>
    </source>
</evidence>
<dbReference type="InterPro" id="IPR010065">
    <property type="entry name" value="AA_ABC_transptr_permease_3TM"/>
</dbReference>
<dbReference type="PANTHER" id="PTHR30614">
    <property type="entry name" value="MEMBRANE COMPONENT OF AMINO ACID ABC TRANSPORTER"/>
    <property type="match status" value="1"/>
</dbReference>
<evidence type="ECO:0000256" key="2">
    <source>
        <dbReference type="ARBA" id="ARBA00010072"/>
    </source>
</evidence>
<dbReference type="SUPFAM" id="SSF161098">
    <property type="entry name" value="MetI-like"/>
    <property type="match status" value="2"/>
</dbReference>
<organism evidence="11">
    <name type="scientific">hydrothermal vent metagenome</name>
    <dbReference type="NCBI Taxonomy" id="652676"/>
    <lineage>
        <taxon>unclassified sequences</taxon>
        <taxon>metagenomes</taxon>
        <taxon>ecological metagenomes</taxon>
    </lineage>
</organism>
<keyword evidence="8 9" id="KW-0472">Membrane</keyword>
<dbReference type="PANTHER" id="PTHR30614:SF37">
    <property type="entry name" value="AMINO-ACID ABC TRANSPORTER PERMEASE PROTEIN YHDX-RELATED"/>
    <property type="match status" value="1"/>
</dbReference>
<evidence type="ECO:0000256" key="8">
    <source>
        <dbReference type="ARBA" id="ARBA00023136"/>
    </source>
</evidence>
<proteinExistence type="inferred from homology"/>
<evidence type="ECO:0000256" key="4">
    <source>
        <dbReference type="ARBA" id="ARBA00022475"/>
    </source>
</evidence>
<feature type="transmembrane region" description="Helical" evidence="9">
    <location>
        <begin position="276"/>
        <end position="296"/>
    </location>
</feature>
<keyword evidence="4" id="KW-1003">Cell membrane</keyword>
<feature type="transmembrane region" description="Helical" evidence="9">
    <location>
        <begin position="105"/>
        <end position="134"/>
    </location>
</feature>
<dbReference type="InterPro" id="IPR035906">
    <property type="entry name" value="MetI-like_sf"/>
</dbReference>
<evidence type="ECO:0000256" key="5">
    <source>
        <dbReference type="ARBA" id="ARBA00022692"/>
    </source>
</evidence>
<comment type="subcellular location">
    <subcellularLocation>
        <location evidence="1">Cell membrane</location>
        <topology evidence="1">Multi-pass membrane protein</topology>
    </subcellularLocation>
</comment>
<keyword evidence="7 9" id="KW-1133">Transmembrane helix</keyword>
<feature type="transmembrane region" description="Helical" evidence="9">
    <location>
        <begin position="360"/>
        <end position="378"/>
    </location>
</feature>
<keyword evidence="3" id="KW-0813">Transport</keyword>
<dbReference type="PROSITE" id="PS50928">
    <property type="entry name" value="ABC_TM1"/>
    <property type="match status" value="1"/>
</dbReference>
<keyword evidence="6" id="KW-0029">Amino-acid transport</keyword>
<evidence type="ECO:0000256" key="1">
    <source>
        <dbReference type="ARBA" id="ARBA00004651"/>
    </source>
</evidence>
<feature type="domain" description="ABC transmembrane type-1" evidence="10">
    <location>
        <begin position="110"/>
        <end position="406"/>
    </location>
</feature>
<dbReference type="Pfam" id="PF00528">
    <property type="entry name" value="BPD_transp_1"/>
    <property type="match status" value="1"/>
</dbReference>
<feature type="transmembrane region" description="Helical" evidence="9">
    <location>
        <begin position="206"/>
        <end position="224"/>
    </location>
</feature>
<dbReference type="GO" id="GO:0022857">
    <property type="term" value="F:transmembrane transporter activity"/>
    <property type="evidence" value="ECO:0007669"/>
    <property type="project" value="InterPro"/>
</dbReference>
<feature type="transmembrane region" description="Helical" evidence="9">
    <location>
        <begin position="390"/>
        <end position="409"/>
    </location>
</feature>